<dbReference type="PANTHER" id="PTHR13866">
    <property type="entry name" value="SPARC OSTEONECTIN"/>
    <property type="match status" value="1"/>
</dbReference>
<dbReference type="Proteomes" id="UP001359485">
    <property type="component" value="Unassembled WGS sequence"/>
</dbReference>
<sequence>MTKDECCRQFENVDTAWSKEDMDSGKLFFLRILGGGVPCHSCKETCNGVECEPGKKCVLRSGRPKCVCSPCREKGKNSRGPVCGTDGNTYLNVCRMKKRACRKKTSTLSVDYNGFCQSSCDGIRCSEGKYCVLDQNLSPHCIRCRIRCPKTSQNSKPVCGIDGVTYGNICLLRQAACKKGRAIPVAYKGVCKARASCGSVRCRNHQACLTDLSTGFPRCVTCTSRCTSAATRELGGPICGTNNKTYLSWCHMVKDACATGFVIETKFQGTCGEGGRAIR</sequence>
<gene>
    <name evidence="6" type="ORF">RUM44_005520</name>
</gene>
<evidence type="ECO:0000256" key="2">
    <source>
        <dbReference type="ARBA" id="ARBA00022737"/>
    </source>
</evidence>
<evidence type="ECO:0000313" key="7">
    <source>
        <dbReference type="Proteomes" id="UP001359485"/>
    </source>
</evidence>
<reference evidence="6 7" key="1">
    <citation type="submission" date="2023-09" db="EMBL/GenBank/DDBJ databases">
        <title>Genomes of two closely related lineages of the louse Polyplax serrata with different host specificities.</title>
        <authorList>
            <person name="Martinu J."/>
            <person name="Tarabai H."/>
            <person name="Stefka J."/>
            <person name="Hypsa V."/>
        </authorList>
    </citation>
    <scope>NUCLEOTIDE SEQUENCE [LARGE SCALE GENOMIC DNA]</scope>
    <source>
        <strain evidence="6">98ZLc_SE</strain>
    </source>
</reference>
<dbReference type="Pfam" id="PF07648">
    <property type="entry name" value="Kazal_2"/>
    <property type="match status" value="3"/>
</dbReference>
<accession>A0ABR1ADL8</accession>
<dbReference type="SMART" id="SM00280">
    <property type="entry name" value="KAZAL"/>
    <property type="match status" value="3"/>
</dbReference>
<evidence type="ECO:0000256" key="3">
    <source>
        <dbReference type="ARBA" id="ARBA00023157"/>
    </source>
</evidence>
<dbReference type="PROSITE" id="PS51465">
    <property type="entry name" value="KAZAL_2"/>
    <property type="match status" value="3"/>
</dbReference>
<keyword evidence="1" id="KW-0732">Signal</keyword>
<dbReference type="SUPFAM" id="SSF100895">
    <property type="entry name" value="Kazal-type serine protease inhibitors"/>
    <property type="match status" value="3"/>
</dbReference>
<protein>
    <recommendedName>
        <fullName evidence="5">Kazal-like domain-containing protein</fullName>
    </recommendedName>
</protein>
<keyword evidence="7" id="KW-1185">Reference proteome</keyword>
<organism evidence="6 7">
    <name type="scientific">Polyplax serrata</name>
    <name type="common">Common mouse louse</name>
    <dbReference type="NCBI Taxonomy" id="468196"/>
    <lineage>
        <taxon>Eukaryota</taxon>
        <taxon>Metazoa</taxon>
        <taxon>Ecdysozoa</taxon>
        <taxon>Arthropoda</taxon>
        <taxon>Hexapoda</taxon>
        <taxon>Insecta</taxon>
        <taxon>Pterygota</taxon>
        <taxon>Neoptera</taxon>
        <taxon>Paraneoptera</taxon>
        <taxon>Psocodea</taxon>
        <taxon>Troctomorpha</taxon>
        <taxon>Phthiraptera</taxon>
        <taxon>Anoplura</taxon>
        <taxon>Polyplacidae</taxon>
        <taxon>Polyplax</taxon>
    </lineage>
</organism>
<name>A0ABR1ADL8_POLSC</name>
<dbReference type="CDD" id="cd00104">
    <property type="entry name" value="KAZAL_FS"/>
    <property type="match status" value="3"/>
</dbReference>
<dbReference type="InterPro" id="IPR036058">
    <property type="entry name" value="Kazal_dom_sf"/>
</dbReference>
<keyword evidence="2" id="KW-0677">Repeat</keyword>
<dbReference type="InterPro" id="IPR036773">
    <property type="entry name" value="TB_dom_sf"/>
</dbReference>
<evidence type="ECO:0000313" key="6">
    <source>
        <dbReference type="EMBL" id="KAK6617189.1"/>
    </source>
</evidence>
<keyword evidence="4" id="KW-0325">Glycoprotein</keyword>
<dbReference type="InterPro" id="IPR003645">
    <property type="entry name" value="Fol_N"/>
</dbReference>
<dbReference type="Pfam" id="PF21333">
    <property type="entry name" value="FST_N"/>
    <property type="match status" value="1"/>
</dbReference>
<dbReference type="SMART" id="SM00274">
    <property type="entry name" value="FOLN"/>
    <property type="match status" value="3"/>
</dbReference>
<feature type="domain" description="Kazal-like" evidence="5">
    <location>
        <begin position="67"/>
        <end position="118"/>
    </location>
</feature>
<proteinExistence type="predicted"/>
<feature type="domain" description="Kazal-like" evidence="5">
    <location>
        <begin position="135"/>
        <end position="193"/>
    </location>
</feature>
<dbReference type="Gene3D" id="3.30.60.30">
    <property type="match status" value="3"/>
</dbReference>
<evidence type="ECO:0000256" key="1">
    <source>
        <dbReference type="ARBA" id="ARBA00022729"/>
    </source>
</evidence>
<dbReference type="InterPro" id="IPR002350">
    <property type="entry name" value="Kazal_dom"/>
</dbReference>
<feature type="domain" description="Kazal-like" evidence="5">
    <location>
        <begin position="220"/>
        <end position="273"/>
    </location>
</feature>
<keyword evidence="3" id="KW-1015">Disulfide bond</keyword>
<dbReference type="EMBL" id="JAWJWF010000052">
    <property type="protein sequence ID" value="KAK6617189.1"/>
    <property type="molecule type" value="Genomic_DNA"/>
</dbReference>
<evidence type="ECO:0000256" key="4">
    <source>
        <dbReference type="ARBA" id="ARBA00023180"/>
    </source>
</evidence>
<evidence type="ECO:0000259" key="5">
    <source>
        <dbReference type="PROSITE" id="PS51465"/>
    </source>
</evidence>
<comment type="caution">
    <text evidence="6">The sequence shown here is derived from an EMBL/GenBank/DDBJ whole genome shotgun (WGS) entry which is preliminary data.</text>
</comment>
<dbReference type="Gene3D" id="3.90.290.10">
    <property type="entry name" value="TGF-beta binding (TB) domain"/>
    <property type="match status" value="1"/>
</dbReference>
<dbReference type="PANTHER" id="PTHR13866:SF29">
    <property type="entry name" value="FOLLISTATIN"/>
    <property type="match status" value="1"/>
</dbReference>